<dbReference type="GO" id="GO:0016020">
    <property type="term" value="C:membrane"/>
    <property type="evidence" value="ECO:0007669"/>
    <property type="project" value="UniProtKB-SubCell"/>
</dbReference>
<dbReference type="InterPro" id="IPR005828">
    <property type="entry name" value="MFS_sugar_transport-like"/>
</dbReference>
<dbReference type="Pfam" id="PF00083">
    <property type="entry name" value="Sugar_tr"/>
    <property type="match status" value="1"/>
</dbReference>
<proteinExistence type="inferred from homology"/>
<sequence length="145" mass="16681">MVPLNRYLHLTHYLEQSFVSHFHVRSVPQPRLHCPIFFCLTSPQSLAWLVIPLKWNFDTPWFPYSSWRLFVALCGVPSLVTCIIMALFLPESPKFYQAIGQDEEALKALRYIYTVNKGNSPDKYPVSTKDTSNTNLVVKTGKITC</sequence>
<keyword evidence="5 7" id="KW-1133">Transmembrane helix</keyword>
<dbReference type="AlphaFoldDB" id="A0A7R9HTS2"/>
<accession>A0A7R9HTS2</accession>
<dbReference type="EMBL" id="OB798292">
    <property type="protein sequence ID" value="CAD7434808.1"/>
    <property type="molecule type" value="Genomic_DNA"/>
</dbReference>
<dbReference type="SUPFAM" id="SSF103473">
    <property type="entry name" value="MFS general substrate transporter"/>
    <property type="match status" value="1"/>
</dbReference>
<keyword evidence="3" id="KW-0813">Transport</keyword>
<evidence type="ECO:0000313" key="8">
    <source>
        <dbReference type="EMBL" id="CAD7434808.1"/>
    </source>
</evidence>
<feature type="transmembrane region" description="Helical" evidence="7">
    <location>
        <begin position="67"/>
        <end position="89"/>
    </location>
</feature>
<evidence type="ECO:0000256" key="2">
    <source>
        <dbReference type="ARBA" id="ARBA00008335"/>
    </source>
</evidence>
<gene>
    <name evidence="8" type="ORF">TMSB3V08_LOCUS11458</name>
</gene>
<keyword evidence="4 7" id="KW-0812">Transmembrane</keyword>
<evidence type="ECO:0000256" key="7">
    <source>
        <dbReference type="SAM" id="Phobius"/>
    </source>
</evidence>
<dbReference type="GO" id="GO:0022857">
    <property type="term" value="F:transmembrane transporter activity"/>
    <property type="evidence" value="ECO:0007669"/>
    <property type="project" value="InterPro"/>
</dbReference>
<dbReference type="PANTHER" id="PTHR23511:SF34">
    <property type="entry name" value="SYNAPTIC VESICLE GLYCOPROTEIN 2"/>
    <property type="match status" value="1"/>
</dbReference>
<evidence type="ECO:0000256" key="4">
    <source>
        <dbReference type="ARBA" id="ARBA00022692"/>
    </source>
</evidence>
<evidence type="ECO:0000256" key="1">
    <source>
        <dbReference type="ARBA" id="ARBA00004141"/>
    </source>
</evidence>
<dbReference type="Gene3D" id="1.20.1250.20">
    <property type="entry name" value="MFS general substrate transporter like domains"/>
    <property type="match status" value="1"/>
</dbReference>
<dbReference type="InterPro" id="IPR036259">
    <property type="entry name" value="MFS_trans_sf"/>
</dbReference>
<dbReference type="PANTHER" id="PTHR23511">
    <property type="entry name" value="SYNAPTIC VESICLE GLYCOPROTEIN 2"/>
    <property type="match status" value="1"/>
</dbReference>
<evidence type="ECO:0000256" key="5">
    <source>
        <dbReference type="ARBA" id="ARBA00022989"/>
    </source>
</evidence>
<protein>
    <submittedName>
        <fullName evidence="8">Uncharacterized protein</fullName>
    </submittedName>
</protein>
<name>A0A7R9HTS2_9NEOP</name>
<evidence type="ECO:0000256" key="3">
    <source>
        <dbReference type="ARBA" id="ARBA00022448"/>
    </source>
</evidence>
<comment type="similarity">
    <text evidence="2">Belongs to the major facilitator superfamily.</text>
</comment>
<reference evidence="8" key="1">
    <citation type="submission" date="2020-11" db="EMBL/GenBank/DDBJ databases">
        <authorList>
            <person name="Tran Van P."/>
        </authorList>
    </citation>
    <scope>NUCLEOTIDE SEQUENCE</scope>
</reference>
<keyword evidence="6 7" id="KW-0472">Membrane</keyword>
<evidence type="ECO:0000256" key="6">
    <source>
        <dbReference type="ARBA" id="ARBA00023136"/>
    </source>
</evidence>
<comment type="subcellular location">
    <subcellularLocation>
        <location evidence="1">Membrane</location>
        <topology evidence="1">Multi-pass membrane protein</topology>
    </subcellularLocation>
</comment>
<organism evidence="8">
    <name type="scientific">Timema monikensis</name>
    <dbReference type="NCBI Taxonomy" id="170555"/>
    <lineage>
        <taxon>Eukaryota</taxon>
        <taxon>Metazoa</taxon>
        <taxon>Ecdysozoa</taxon>
        <taxon>Arthropoda</taxon>
        <taxon>Hexapoda</taxon>
        <taxon>Insecta</taxon>
        <taxon>Pterygota</taxon>
        <taxon>Neoptera</taxon>
        <taxon>Polyneoptera</taxon>
        <taxon>Phasmatodea</taxon>
        <taxon>Timematodea</taxon>
        <taxon>Timematoidea</taxon>
        <taxon>Timematidae</taxon>
        <taxon>Timema</taxon>
    </lineage>
</organism>